<sequence length="150" mass="17325">MAINQYSSSLLLLLMSSFYILLTIPEPIITVSLIIRDNNNYATTTTPPPLKLVSNETNIDSNDSIYQLNNGNIDVENEYSHNDELFHKNLDENTEIIVISDHHLHHHHDQSIDHHLICFIQLITFVISFILFAICFIIYKYKSKSKLILV</sequence>
<dbReference type="Proteomes" id="UP000790347">
    <property type="component" value="Unassembled WGS sequence"/>
</dbReference>
<reference evidence="3" key="2">
    <citation type="journal article" date="2022" name="Res Sq">
        <title>Comparative Genomics Reveals Insights into the Divergent Evolution of Astigmatic Mites and Household Pest Adaptations.</title>
        <authorList>
            <person name="Xiong Q."/>
            <person name="Wan A.T.-Y."/>
            <person name="Liu X.-Y."/>
            <person name="Fung C.S.-H."/>
            <person name="Xiao X."/>
            <person name="Malainual N."/>
            <person name="Hou J."/>
            <person name="Wang L."/>
            <person name="Wang M."/>
            <person name="Yang K."/>
            <person name="Cui Y."/>
            <person name="Leung E."/>
            <person name="Nong W."/>
            <person name="Shin S.-K."/>
            <person name="Au S."/>
            <person name="Jeong K.Y."/>
            <person name="Chew F.T."/>
            <person name="Hui J."/>
            <person name="Leung T.F."/>
            <person name="Tungtrongchitr A."/>
            <person name="Zhong N."/>
            <person name="Liu Z."/>
            <person name="Tsui S."/>
        </authorList>
    </citation>
    <scope>NUCLEOTIDE SEQUENCE</scope>
    <source>
        <strain evidence="3">Derf</strain>
        <tissue evidence="3">Whole organism</tissue>
    </source>
</reference>
<name>A0A922KVQ5_DERFA</name>
<evidence type="ECO:0000313" key="4">
    <source>
        <dbReference type="Proteomes" id="UP000790347"/>
    </source>
</evidence>
<keyword evidence="2" id="KW-0732">Signal</keyword>
<dbReference type="AlphaFoldDB" id="A0A922KVQ5"/>
<organism evidence="3 4">
    <name type="scientific">Dermatophagoides farinae</name>
    <name type="common">American house dust mite</name>
    <dbReference type="NCBI Taxonomy" id="6954"/>
    <lineage>
        <taxon>Eukaryota</taxon>
        <taxon>Metazoa</taxon>
        <taxon>Ecdysozoa</taxon>
        <taxon>Arthropoda</taxon>
        <taxon>Chelicerata</taxon>
        <taxon>Arachnida</taxon>
        <taxon>Acari</taxon>
        <taxon>Acariformes</taxon>
        <taxon>Sarcoptiformes</taxon>
        <taxon>Astigmata</taxon>
        <taxon>Psoroptidia</taxon>
        <taxon>Analgoidea</taxon>
        <taxon>Pyroglyphidae</taxon>
        <taxon>Dermatophagoidinae</taxon>
        <taxon>Dermatophagoides</taxon>
    </lineage>
</organism>
<feature type="chain" id="PRO_5037611335" evidence="2">
    <location>
        <begin position="26"/>
        <end position="150"/>
    </location>
</feature>
<evidence type="ECO:0000256" key="1">
    <source>
        <dbReference type="SAM" id="Phobius"/>
    </source>
</evidence>
<comment type="caution">
    <text evidence="3">The sequence shown here is derived from an EMBL/GenBank/DDBJ whole genome shotgun (WGS) entry which is preliminary data.</text>
</comment>
<dbReference type="EMBL" id="ASGP02000007">
    <property type="protein sequence ID" value="KAH9497731.1"/>
    <property type="molecule type" value="Genomic_DNA"/>
</dbReference>
<reference evidence="3" key="1">
    <citation type="submission" date="2013-05" db="EMBL/GenBank/DDBJ databases">
        <authorList>
            <person name="Yim A.K.Y."/>
            <person name="Chan T.F."/>
            <person name="Ji K.M."/>
            <person name="Liu X.Y."/>
            <person name="Zhou J.W."/>
            <person name="Li R.Q."/>
            <person name="Yang K.Y."/>
            <person name="Li J."/>
            <person name="Li M."/>
            <person name="Law P.T.W."/>
            <person name="Wu Y.L."/>
            <person name="Cai Z.L."/>
            <person name="Qin H."/>
            <person name="Bao Y."/>
            <person name="Leung R.K.K."/>
            <person name="Ng P.K.S."/>
            <person name="Zou J."/>
            <person name="Zhong X.J."/>
            <person name="Ran P.X."/>
            <person name="Zhong N.S."/>
            <person name="Liu Z.G."/>
            <person name="Tsui S.K.W."/>
        </authorList>
    </citation>
    <scope>NUCLEOTIDE SEQUENCE</scope>
    <source>
        <strain evidence="3">Derf</strain>
        <tissue evidence="3">Whole organism</tissue>
    </source>
</reference>
<gene>
    <name evidence="3" type="ORF">DERF_013693</name>
</gene>
<feature type="signal peptide" evidence="2">
    <location>
        <begin position="1"/>
        <end position="25"/>
    </location>
</feature>
<accession>A0A922KVQ5</accession>
<proteinExistence type="predicted"/>
<evidence type="ECO:0000313" key="3">
    <source>
        <dbReference type="EMBL" id="KAH9497731.1"/>
    </source>
</evidence>
<evidence type="ECO:0000256" key="2">
    <source>
        <dbReference type="SAM" id="SignalP"/>
    </source>
</evidence>
<keyword evidence="1" id="KW-0812">Transmembrane</keyword>
<feature type="transmembrane region" description="Helical" evidence="1">
    <location>
        <begin position="119"/>
        <end position="139"/>
    </location>
</feature>
<keyword evidence="1" id="KW-1133">Transmembrane helix</keyword>
<keyword evidence="4" id="KW-1185">Reference proteome</keyword>
<protein>
    <submittedName>
        <fullName evidence="3">Uncharacterized protein</fullName>
    </submittedName>
</protein>
<keyword evidence="1" id="KW-0472">Membrane</keyword>